<dbReference type="Gene3D" id="3.90.176.10">
    <property type="entry name" value="Toxin ADP-ribosyltransferase, Chain A, domain 1"/>
    <property type="match status" value="1"/>
</dbReference>
<evidence type="ECO:0000313" key="6">
    <source>
        <dbReference type="Proteomes" id="UP000663829"/>
    </source>
</evidence>
<dbReference type="Pfam" id="PF13424">
    <property type="entry name" value="TPR_12"/>
    <property type="match status" value="1"/>
</dbReference>
<keyword evidence="1" id="KW-0677">Repeat</keyword>
<gene>
    <name evidence="4" type="ORF">GPM918_LOCUS16642</name>
    <name evidence="5" type="ORF">SRO942_LOCUS16644</name>
</gene>
<accession>A0A814L0B1</accession>
<comment type="caution">
    <text evidence="4">The sequence shown here is derived from an EMBL/GenBank/DDBJ whole genome shotgun (WGS) entry which is preliminary data.</text>
</comment>
<feature type="repeat" description="TPR" evidence="3">
    <location>
        <begin position="1386"/>
        <end position="1419"/>
    </location>
</feature>
<evidence type="ECO:0000313" key="4">
    <source>
        <dbReference type="EMBL" id="CAF1058240.1"/>
    </source>
</evidence>
<keyword evidence="2 3" id="KW-0802">TPR repeat</keyword>
<dbReference type="PANTHER" id="PTHR45641">
    <property type="entry name" value="TETRATRICOPEPTIDE REPEAT PROTEIN (AFU_ORTHOLOGUE AFUA_6G03870)"/>
    <property type="match status" value="1"/>
</dbReference>
<evidence type="ECO:0000313" key="5">
    <source>
        <dbReference type="EMBL" id="CAF3826970.1"/>
    </source>
</evidence>
<evidence type="ECO:0000256" key="3">
    <source>
        <dbReference type="PROSITE-ProRule" id="PRU00339"/>
    </source>
</evidence>
<protein>
    <submittedName>
        <fullName evidence="4">Uncharacterized protein</fullName>
    </submittedName>
</protein>
<dbReference type="InterPro" id="IPR019734">
    <property type="entry name" value="TPR_rpt"/>
</dbReference>
<dbReference type="Proteomes" id="UP000681722">
    <property type="component" value="Unassembled WGS sequence"/>
</dbReference>
<reference evidence="4" key="1">
    <citation type="submission" date="2021-02" db="EMBL/GenBank/DDBJ databases">
        <authorList>
            <person name="Nowell W R."/>
        </authorList>
    </citation>
    <scope>NUCLEOTIDE SEQUENCE</scope>
</reference>
<dbReference type="PROSITE" id="PS50005">
    <property type="entry name" value="TPR"/>
    <property type="match status" value="2"/>
</dbReference>
<dbReference type="Proteomes" id="UP000663829">
    <property type="component" value="Unassembled WGS sequence"/>
</dbReference>
<dbReference type="SUPFAM" id="SSF48452">
    <property type="entry name" value="TPR-like"/>
    <property type="match status" value="4"/>
</dbReference>
<sequence length="1560" mass="183302">MVFHVLPSDGVNYSQILYELSLYEVIPSFDDQPTDAIVDQKIALSLWIQLLCLFNNDQEETVDNVTQSELCFEHSINQALEGEKFDEILKCRSLMRNLYSYLYAKWFLQHAPSISDAVDTTTTIDETTILTVYYVQNNLMDQLNFFKTNVGRKLMINKFLLTNKNKNLAMCDNVDMSGMRSVLFEITIDTKLQTKPYVKVRDQTVVIIATCAIYDLKSVTFENENKIWQVQLVLSKQDDSDVSNYLNLFSQNQEHNYEYYIIGSTLCLLKQYELAVKFFIEKLKFYSITIHYVNILQSLSYAAFRASGVNDNPLFSLFIVWLTLRLLKRLPKAESTNNISMRIYLVLGYIYRRRRLFSQALYCYKKAQEKIKPDMYYTILISLSIGHICEMKNELFRAHSYYRAVFNLMVDQIKLPNHHSVVETVVKNIGRIEYKLYLYYLKRVQDRYENRNHFTVQCTSDVRLLPTVSELDGPPTEYKHLYRLLVKYYFHSKTFNYTTVAKIYSTIANHQICRGSVAEAISSQKNALNVRLKYLSLSTSDVMSCIELAMDCYSLATYYYLQYNYHQSVPEHKRYLQLADIYVKKAIRIQLKCLPNDHILLGESYNLQAIIHVGHGQYNLALIYFSQVISIFWKWMSYDHEKLGIIYKSIGSVYLRKIHYQKAIDYLQIALEYCKKGTYLKYYHINQIYKLLTIAYYRLKNNEKAIETMKIVVNSYSEYRLSSTNPMVDVLKLSIENERQYNFDELYQQIHHIIEMNNERIMYEVKYDYEYLLLRSLTINIEKFYICMYDEYLSTHIDVYYLSVVNDENSSDASIIDKLRQYYADNTSTTPMVTTITNRLNTVSATGQELEIAWYYRQITEDESTSKRLIDAFDYLRRFSDEEECIQFISSLKSDQKLFLILSDESGLALLPMVKDKCSYTYMVKVHNIELKEKTTLFRGVYDTFAQLIRQLRIDIRMTCEERLQFNLFTSKAQTIHQLNKESARFIWFHKLIDSMQKYKQKLKDGVIKDWSVMSVKNEMLNECRQEYSTNSFILKKLNTFSETYMASDAIKWYAKDTFIYRLINKALRSNNVEEIIKYRFFIGDLYNQLQILCEEQFSEMNTITTVYRGQGISTKDLNLLKNCVGNLITINSFLSTSWEKDVALNFVMTQVDIPNVEPILFEIKIPTNNRRKPFAYISEFTPMNESEVLLSMGFVFRIDTVTFETASNIWIIVLTLENENEQIQKLLEYTKERDEDDSLIYILYSMGEYDAALRHCHWELENIYKNEIHYTLLVQMATIYKALGRHDEALKSMQKLAISVFQGQGGPGTSLIGLIKLAGFYYTMGLIYLGKQNYHIAIYMFQNTLVLLRDVIANELLALCEEAGIFSMDGYDYMKTWQGNPLDLAKTYNKLGSAYLSLKQFRAAYHYLTKALVLQLRFLPEMHYHTAITYFNIGSLYQDMSDYTSALKSYFKALDIFKLSRQSTDFNFPITYGRIAQVYELKCDYEMALENYENALNHAADIKESIKQLMNIARIYNKMMKYPKAIEKSEKAAELCRKYSQPITSLLQSQYHTYVLNGP</sequence>
<dbReference type="PROSITE" id="PS51996">
    <property type="entry name" value="TR_MART"/>
    <property type="match status" value="1"/>
</dbReference>
<organism evidence="4 6">
    <name type="scientific">Didymodactylos carnosus</name>
    <dbReference type="NCBI Taxonomy" id="1234261"/>
    <lineage>
        <taxon>Eukaryota</taxon>
        <taxon>Metazoa</taxon>
        <taxon>Spiralia</taxon>
        <taxon>Gnathifera</taxon>
        <taxon>Rotifera</taxon>
        <taxon>Eurotatoria</taxon>
        <taxon>Bdelloidea</taxon>
        <taxon>Philodinida</taxon>
        <taxon>Philodinidae</taxon>
        <taxon>Didymodactylos</taxon>
    </lineage>
</organism>
<dbReference type="EMBL" id="CAJOBC010004416">
    <property type="protein sequence ID" value="CAF3826970.1"/>
    <property type="molecule type" value="Genomic_DNA"/>
</dbReference>
<evidence type="ECO:0000256" key="1">
    <source>
        <dbReference type="ARBA" id="ARBA00022737"/>
    </source>
</evidence>
<dbReference type="SUPFAM" id="SSF56399">
    <property type="entry name" value="ADP-ribosylation"/>
    <property type="match status" value="1"/>
</dbReference>
<name>A0A814L0B1_9BILA</name>
<dbReference type="OrthoDB" id="10626396at2759"/>
<evidence type="ECO:0000256" key="2">
    <source>
        <dbReference type="ARBA" id="ARBA00022803"/>
    </source>
</evidence>
<dbReference type="SMART" id="SM00028">
    <property type="entry name" value="TPR"/>
    <property type="match status" value="12"/>
</dbReference>
<dbReference type="EMBL" id="CAJNOQ010004416">
    <property type="protein sequence ID" value="CAF1058240.1"/>
    <property type="molecule type" value="Genomic_DNA"/>
</dbReference>
<dbReference type="PANTHER" id="PTHR45641:SF1">
    <property type="entry name" value="AAA+ ATPASE DOMAIN-CONTAINING PROTEIN"/>
    <property type="match status" value="1"/>
</dbReference>
<dbReference type="Gene3D" id="1.25.40.10">
    <property type="entry name" value="Tetratricopeptide repeat domain"/>
    <property type="match status" value="5"/>
</dbReference>
<feature type="repeat" description="TPR" evidence="3">
    <location>
        <begin position="1428"/>
        <end position="1461"/>
    </location>
</feature>
<dbReference type="InterPro" id="IPR011990">
    <property type="entry name" value="TPR-like_helical_dom_sf"/>
</dbReference>
<proteinExistence type="predicted"/>
<keyword evidence="6" id="KW-1185">Reference proteome</keyword>
<dbReference type="Pfam" id="PF13181">
    <property type="entry name" value="TPR_8"/>
    <property type="match status" value="1"/>
</dbReference>